<proteinExistence type="inferred from homology"/>
<keyword evidence="5 9" id="KW-1133">Transmembrane helix</keyword>
<dbReference type="InterPro" id="IPR029569">
    <property type="entry name" value="CALHM"/>
</dbReference>
<keyword evidence="3" id="KW-0813">Transport</keyword>
<dbReference type="PANTHER" id="PTHR32261">
    <property type="entry name" value="CALCIUM HOMEOSTASIS MODULATOR PROTEIN"/>
    <property type="match status" value="1"/>
</dbReference>
<gene>
    <name evidence="10" type="ORF">SVUK_LOCUS3005</name>
</gene>
<dbReference type="OrthoDB" id="5953668at2759"/>
<feature type="transmembrane region" description="Helical" evidence="9">
    <location>
        <begin position="34"/>
        <end position="57"/>
    </location>
</feature>
<evidence type="ECO:0000256" key="5">
    <source>
        <dbReference type="ARBA" id="ARBA00022989"/>
    </source>
</evidence>
<sequence>MSQFCKDSGKLCTSNEKKKGKNNKERVGETRHTWSTLFASWVQIIVQSLIAPTAWLFVVFLDGGYYRCLFAHDFCNLTTARQCQNETVMAFYLNNPAFDKISANRKVRKFCPACICNLDGQDASYLEAESQIYAWFILIIAGVSTFFAICCVRMCDKYTYVQHQYVETYKMEEISKFEQVAKVNLIR</sequence>
<protein>
    <submittedName>
        <fullName evidence="10">Uncharacterized protein</fullName>
    </submittedName>
</protein>
<evidence type="ECO:0000256" key="9">
    <source>
        <dbReference type="SAM" id="Phobius"/>
    </source>
</evidence>
<keyword evidence="7 9" id="KW-0472">Membrane</keyword>
<keyword evidence="6" id="KW-0406">Ion transport</keyword>
<evidence type="ECO:0000256" key="6">
    <source>
        <dbReference type="ARBA" id="ARBA00023065"/>
    </source>
</evidence>
<dbReference type="Pfam" id="PF14798">
    <property type="entry name" value="Ca_hom_mod"/>
    <property type="match status" value="1"/>
</dbReference>
<comment type="similarity">
    <text evidence="2">Belongs to the CALHM family.</text>
</comment>
<evidence type="ECO:0000256" key="2">
    <source>
        <dbReference type="ARBA" id="ARBA00008497"/>
    </source>
</evidence>
<dbReference type="EMBL" id="UYYB01007293">
    <property type="protein sequence ID" value="VDM68007.1"/>
    <property type="molecule type" value="Genomic_DNA"/>
</dbReference>
<evidence type="ECO:0000256" key="7">
    <source>
        <dbReference type="ARBA" id="ARBA00023136"/>
    </source>
</evidence>
<evidence type="ECO:0000256" key="1">
    <source>
        <dbReference type="ARBA" id="ARBA00004141"/>
    </source>
</evidence>
<reference evidence="10 11" key="1">
    <citation type="submission" date="2018-11" db="EMBL/GenBank/DDBJ databases">
        <authorList>
            <consortium name="Pathogen Informatics"/>
        </authorList>
    </citation>
    <scope>NUCLEOTIDE SEQUENCE [LARGE SCALE GENOMIC DNA]</scope>
</reference>
<comment type="subcellular location">
    <subcellularLocation>
        <location evidence="1">Membrane</location>
        <topology evidence="1">Multi-pass membrane protein</topology>
    </subcellularLocation>
</comment>
<keyword evidence="11" id="KW-1185">Reference proteome</keyword>
<evidence type="ECO:0000313" key="11">
    <source>
        <dbReference type="Proteomes" id="UP000270094"/>
    </source>
</evidence>
<dbReference type="AlphaFoldDB" id="A0A3P7IUT0"/>
<organism evidence="10 11">
    <name type="scientific">Strongylus vulgaris</name>
    <name type="common">Blood worm</name>
    <dbReference type="NCBI Taxonomy" id="40348"/>
    <lineage>
        <taxon>Eukaryota</taxon>
        <taxon>Metazoa</taxon>
        <taxon>Ecdysozoa</taxon>
        <taxon>Nematoda</taxon>
        <taxon>Chromadorea</taxon>
        <taxon>Rhabditida</taxon>
        <taxon>Rhabditina</taxon>
        <taxon>Rhabditomorpha</taxon>
        <taxon>Strongyloidea</taxon>
        <taxon>Strongylidae</taxon>
        <taxon>Strongylus</taxon>
    </lineage>
</organism>
<keyword evidence="8" id="KW-0407">Ion channel</keyword>
<feature type="transmembrane region" description="Helical" evidence="9">
    <location>
        <begin position="132"/>
        <end position="152"/>
    </location>
</feature>
<evidence type="ECO:0000256" key="3">
    <source>
        <dbReference type="ARBA" id="ARBA00022448"/>
    </source>
</evidence>
<evidence type="ECO:0000256" key="8">
    <source>
        <dbReference type="ARBA" id="ARBA00023303"/>
    </source>
</evidence>
<name>A0A3P7IUT0_STRVU</name>
<evidence type="ECO:0000313" key="10">
    <source>
        <dbReference type="EMBL" id="VDM68007.1"/>
    </source>
</evidence>
<dbReference type="PANTHER" id="PTHR32261:SF1">
    <property type="entry name" value="CALCIUM HOMEOSTASIS MODULATOR PROTEIN"/>
    <property type="match status" value="1"/>
</dbReference>
<dbReference type="GO" id="GO:0005886">
    <property type="term" value="C:plasma membrane"/>
    <property type="evidence" value="ECO:0007669"/>
    <property type="project" value="TreeGrafter"/>
</dbReference>
<dbReference type="GO" id="GO:0005261">
    <property type="term" value="F:monoatomic cation channel activity"/>
    <property type="evidence" value="ECO:0007669"/>
    <property type="project" value="TreeGrafter"/>
</dbReference>
<dbReference type="GO" id="GO:1904669">
    <property type="term" value="P:ATP export"/>
    <property type="evidence" value="ECO:0007669"/>
    <property type="project" value="UniProtKB-ARBA"/>
</dbReference>
<accession>A0A3P7IUT0</accession>
<dbReference type="Proteomes" id="UP000270094">
    <property type="component" value="Unassembled WGS sequence"/>
</dbReference>
<keyword evidence="4 9" id="KW-0812">Transmembrane</keyword>
<evidence type="ECO:0000256" key="4">
    <source>
        <dbReference type="ARBA" id="ARBA00022692"/>
    </source>
</evidence>